<comment type="caution">
    <text evidence="1">The sequence shown here is derived from an EMBL/GenBank/DDBJ whole genome shotgun (WGS) entry which is preliminary data.</text>
</comment>
<gene>
    <name evidence="1" type="ORF">PCOR1329_LOCUS77119</name>
</gene>
<reference evidence="1" key="1">
    <citation type="submission" date="2023-10" db="EMBL/GenBank/DDBJ databases">
        <authorList>
            <person name="Chen Y."/>
            <person name="Shah S."/>
            <person name="Dougan E. K."/>
            <person name="Thang M."/>
            <person name="Chan C."/>
        </authorList>
    </citation>
    <scope>NUCLEOTIDE SEQUENCE [LARGE SCALE GENOMIC DNA]</scope>
</reference>
<evidence type="ECO:0008006" key="3">
    <source>
        <dbReference type="Google" id="ProtNLM"/>
    </source>
</evidence>
<keyword evidence="2" id="KW-1185">Reference proteome</keyword>
<dbReference type="EMBL" id="CAUYUJ010020641">
    <property type="protein sequence ID" value="CAK0899662.1"/>
    <property type="molecule type" value="Genomic_DNA"/>
</dbReference>
<organism evidence="1 2">
    <name type="scientific">Prorocentrum cordatum</name>
    <dbReference type="NCBI Taxonomy" id="2364126"/>
    <lineage>
        <taxon>Eukaryota</taxon>
        <taxon>Sar</taxon>
        <taxon>Alveolata</taxon>
        <taxon>Dinophyceae</taxon>
        <taxon>Prorocentrales</taxon>
        <taxon>Prorocentraceae</taxon>
        <taxon>Prorocentrum</taxon>
    </lineage>
</organism>
<accession>A0ABN9XJ66</accession>
<dbReference type="Proteomes" id="UP001189429">
    <property type="component" value="Unassembled WGS sequence"/>
</dbReference>
<protein>
    <recommendedName>
        <fullName evidence="3">General transcription factor IIH subunit 4</fullName>
    </recommendedName>
</protein>
<evidence type="ECO:0000313" key="1">
    <source>
        <dbReference type="EMBL" id="CAK0899662.1"/>
    </source>
</evidence>
<sequence length="201" mass="21970">MHRERGVRVLLLAGRCWSEAFSDTPAFERSGAGLDPGGPMQFVDPSDPGAGAGLNELALGIVPLVCRFRSLEENQELCDRGQISGWRLHSLRGEGGPTADAVAGWVRRGALLRSVAEICPQAVLLLLARHVESLLLAVEIREAGVAQLRYGLLKAWLSQGVFPQQPWELRAARTVVRGWGLVEREARIFGTYGRLLSQIHS</sequence>
<proteinExistence type="predicted"/>
<evidence type="ECO:0000313" key="2">
    <source>
        <dbReference type="Proteomes" id="UP001189429"/>
    </source>
</evidence>
<name>A0ABN9XJ66_9DINO</name>